<evidence type="ECO:0000313" key="4">
    <source>
        <dbReference type="Proteomes" id="UP000625079"/>
    </source>
</evidence>
<dbReference type="Proteomes" id="UP000625079">
    <property type="component" value="Unassembled WGS sequence"/>
</dbReference>
<feature type="compositionally biased region" description="Basic and acidic residues" evidence="1">
    <location>
        <begin position="331"/>
        <end position="341"/>
    </location>
</feature>
<reference evidence="3" key="2">
    <citation type="submission" date="2022-12" db="EMBL/GenBank/DDBJ databases">
        <authorList>
            <person name="Sun Q."/>
            <person name="Zhou Y."/>
        </authorList>
    </citation>
    <scope>NUCLEOTIDE SEQUENCE</scope>
    <source>
        <strain evidence="3">CGMCC 1.15034</strain>
    </source>
</reference>
<evidence type="ECO:0000313" key="3">
    <source>
        <dbReference type="EMBL" id="GGI19779.1"/>
    </source>
</evidence>
<comment type="caution">
    <text evidence="3">The sequence shown here is derived from an EMBL/GenBank/DDBJ whole genome shotgun (WGS) entry which is preliminary data.</text>
</comment>
<dbReference type="Pfam" id="PF11737">
    <property type="entry name" value="DUF3300"/>
    <property type="match status" value="1"/>
</dbReference>
<feature type="domain" description="Peptidase S74" evidence="2">
    <location>
        <begin position="488"/>
        <end position="536"/>
    </location>
</feature>
<sequence>MGDAPVSLIFVNERPSLGLMLIGRTEMEDAMIRCGKTLLALALVLAAPVCVSAQTSDKSAGPAPQAQPASPATPTAELLKPEQLEALVAPIALYPDELLANVLAASTYPLEVVQADRWLKERKNLKGDALKTEVDKQGWDDSVKALASTADVLTMMSDQLDWTKKLGDAFLAQQPDVMDAIQRLRNKAYDNKKLVTTKQQKVSVQSQEGRQVVVIQQADPAAMYVPYYDPATVYGSWPYAEYPPYYWGYPSYIGAGVVAAGIAFGTAWAVGRWGNYWGGGCNWGNRNVYVNHRTTNIGNGWQHNPAHRQGVRYNNANVQQKFGNSNLKAGASDRMDFRGRDGNQVLRPNQGTGDRAGDRVGDRNGPGDRGGDRAGNRGDRPGGGDRGGAGDRAKGGGDRAKAAAKGGGDRAKAANRAGGGGNRGGAMNVSSGRSAAAASARGRSSMASMPRGGGGGPSMAGRGGGGGMAMRGGGGGGGRGGGGGGRRSDIALKHDIVLLGHLANGLGYYRFSYIGSDKAYVGVMAQEVEQVMPDAVARGSDGYLRVYYEKLGLTFRTYRDWLAGGAKIPAEVMP</sequence>
<dbReference type="InterPro" id="IPR021728">
    <property type="entry name" value="DUF3300"/>
</dbReference>
<dbReference type="InterPro" id="IPR030392">
    <property type="entry name" value="S74_ICA"/>
</dbReference>
<feature type="compositionally biased region" description="Gly residues" evidence="1">
    <location>
        <begin position="451"/>
        <end position="485"/>
    </location>
</feature>
<dbReference type="PANTHER" id="PTHR40269">
    <property type="entry name" value="OUTER MEMBRANE PROTEIN-RELATED"/>
    <property type="match status" value="1"/>
</dbReference>
<evidence type="ECO:0000256" key="1">
    <source>
        <dbReference type="SAM" id="MobiDB-lite"/>
    </source>
</evidence>
<feature type="region of interest" description="Disordered" evidence="1">
    <location>
        <begin position="323"/>
        <end position="485"/>
    </location>
</feature>
<name>A0AA87W303_9BRAD</name>
<accession>A0AA87W303</accession>
<dbReference type="AlphaFoldDB" id="A0AA87W303"/>
<dbReference type="Pfam" id="PF13884">
    <property type="entry name" value="Peptidase_S74"/>
    <property type="match status" value="1"/>
</dbReference>
<dbReference type="EMBL" id="BMHC01000001">
    <property type="protein sequence ID" value="GGI19779.1"/>
    <property type="molecule type" value="Genomic_DNA"/>
</dbReference>
<evidence type="ECO:0000259" key="2">
    <source>
        <dbReference type="Pfam" id="PF13884"/>
    </source>
</evidence>
<dbReference type="PANTHER" id="PTHR40269:SF1">
    <property type="entry name" value="OUTER MEMBRANE PROTEIN"/>
    <property type="match status" value="1"/>
</dbReference>
<proteinExistence type="predicted"/>
<protein>
    <recommendedName>
        <fullName evidence="2">Peptidase S74 domain-containing protein</fullName>
    </recommendedName>
</protein>
<feature type="compositionally biased region" description="Basic and acidic residues" evidence="1">
    <location>
        <begin position="355"/>
        <end position="412"/>
    </location>
</feature>
<reference evidence="3" key="1">
    <citation type="journal article" date="2014" name="Int. J. Syst. Evol. Microbiol.">
        <title>Complete genome sequence of Corynebacterium casei LMG S-19264T (=DSM 44701T), isolated from a smear-ripened cheese.</title>
        <authorList>
            <consortium name="US DOE Joint Genome Institute (JGI-PGF)"/>
            <person name="Walter F."/>
            <person name="Albersmeier A."/>
            <person name="Kalinowski J."/>
            <person name="Ruckert C."/>
        </authorList>
    </citation>
    <scope>NUCLEOTIDE SEQUENCE</scope>
    <source>
        <strain evidence="3">CGMCC 1.15034</strain>
    </source>
</reference>
<feature type="compositionally biased region" description="Low complexity" evidence="1">
    <location>
        <begin position="430"/>
        <end position="450"/>
    </location>
</feature>
<gene>
    <name evidence="3" type="ORF">GCM10010987_06060</name>
</gene>
<organism evidence="3 4">
    <name type="scientific">Bradyrhizobium guangdongense</name>
    <dbReference type="NCBI Taxonomy" id="1325090"/>
    <lineage>
        <taxon>Bacteria</taxon>
        <taxon>Pseudomonadati</taxon>
        <taxon>Pseudomonadota</taxon>
        <taxon>Alphaproteobacteria</taxon>
        <taxon>Hyphomicrobiales</taxon>
        <taxon>Nitrobacteraceae</taxon>
        <taxon>Bradyrhizobium</taxon>
    </lineage>
</organism>